<gene>
    <name evidence="1" type="ORF">glysoja_035921</name>
</gene>
<organism evidence="1">
    <name type="scientific">Glycine soja</name>
    <name type="common">Wild soybean</name>
    <dbReference type="NCBI Taxonomy" id="3848"/>
    <lineage>
        <taxon>Eukaryota</taxon>
        <taxon>Viridiplantae</taxon>
        <taxon>Streptophyta</taxon>
        <taxon>Embryophyta</taxon>
        <taxon>Tracheophyta</taxon>
        <taxon>Spermatophyta</taxon>
        <taxon>Magnoliopsida</taxon>
        <taxon>eudicotyledons</taxon>
        <taxon>Gunneridae</taxon>
        <taxon>Pentapetalae</taxon>
        <taxon>rosids</taxon>
        <taxon>fabids</taxon>
        <taxon>Fabales</taxon>
        <taxon>Fabaceae</taxon>
        <taxon>Papilionoideae</taxon>
        <taxon>50 kb inversion clade</taxon>
        <taxon>NPAAA clade</taxon>
        <taxon>indigoferoid/millettioid clade</taxon>
        <taxon>Phaseoleae</taxon>
        <taxon>Glycine</taxon>
        <taxon>Glycine subgen. Soja</taxon>
    </lineage>
</organism>
<dbReference type="EMBL" id="KN650452">
    <property type="protein sequence ID" value="KHN31926.1"/>
    <property type="molecule type" value="Genomic_DNA"/>
</dbReference>
<dbReference type="AlphaFoldDB" id="A0A0B2RBZ2"/>
<reference evidence="1" key="1">
    <citation type="submission" date="2014-07" db="EMBL/GenBank/DDBJ databases">
        <title>Identification of a novel salt tolerance gene in wild soybean by whole-genome sequencing.</title>
        <authorList>
            <person name="Lam H.-M."/>
            <person name="Qi X."/>
            <person name="Li M.-W."/>
            <person name="Liu X."/>
            <person name="Xie M."/>
            <person name="Ni M."/>
            <person name="Xu X."/>
        </authorList>
    </citation>
    <scope>NUCLEOTIDE SEQUENCE [LARGE SCALE GENOMIC DNA]</scope>
    <source>
        <tissue evidence="1">Root</tissue>
    </source>
</reference>
<sequence>MDLKLDIFWYSITLRICTWMSRSMIHLHVKSLTFLKQESRRSRARSGSPVREESNALFVSKHRVPKMKSQCSEVDSVVPQNSVESGQLMCISKHREDPCYSTSLEFDQSHGVDGTMKIVNGDLKVFDYGSHIFENDAIVHCKYTMFEGIFSMAAALDISELEMSGRSTNLDEAYKAHMTRLLL</sequence>
<protein>
    <submittedName>
        <fullName evidence="1">Uncharacterized protein</fullName>
    </submittedName>
</protein>
<dbReference type="Proteomes" id="UP000053555">
    <property type="component" value="Unassembled WGS sequence"/>
</dbReference>
<evidence type="ECO:0000313" key="1">
    <source>
        <dbReference type="EMBL" id="KHN31926.1"/>
    </source>
</evidence>
<accession>A0A0B2RBZ2</accession>
<proteinExistence type="predicted"/>
<name>A0A0B2RBZ2_GLYSO</name>